<dbReference type="EMBL" id="JADWDJ010000007">
    <property type="protein sequence ID" value="KAG5277893.1"/>
    <property type="molecule type" value="Genomic_DNA"/>
</dbReference>
<dbReference type="EC" id="2.4.1.-" evidence="24"/>
<comment type="catalytic activity">
    <reaction evidence="22">
        <text>beta-D-Gal-(1-&gt;4)-beta-D-GlcNAc-(1-&gt;3)-beta-D-Gal-(1-&gt;4)-D-Glc + GDP-beta-L-fucose = beta-D-Gal-(1-&gt;4)-[alpha-L-Fuc-(1-&gt;3)]-beta-D-GlcNAc-(1-&gt;3)-beta-D-Gal-(1-&gt;4)-D-Glc + GDP + H(+)</text>
        <dbReference type="Rhea" id="RHEA:77187"/>
        <dbReference type="ChEBI" id="CHEBI:15378"/>
        <dbReference type="ChEBI" id="CHEBI:57273"/>
        <dbReference type="ChEBI" id="CHEBI:58189"/>
        <dbReference type="ChEBI" id="CHEBI:60239"/>
        <dbReference type="ChEBI" id="CHEBI:61352"/>
    </reaction>
    <physiologicalReaction direction="left-to-right" evidence="22">
        <dbReference type="Rhea" id="RHEA:77188"/>
    </physiologicalReaction>
</comment>
<comment type="caution">
    <text evidence="27">The sequence shown here is derived from an EMBL/GenBank/DDBJ whole genome shotgun (WGS) entry which is preliminary data.</text>
</comment>
<comment type="subunit">
    <text evidence="4">Homodimer.</text>
</comment>
<evidence type="ECO:0000256" key="9">
    <source>
        <dbReference type="ARBA" id="ARBA00022989"/>
    </source>
</evidence>
<evidence type="ECO:0000256" key="22">
    <source>
        <dbReference type="ARBA" id="ARBA00043828"/>
    </source>
</evidence>
<keyword evidence="8" id="KW-0735">Signal-anchor</keyword>
<dbReference type="GO" id="GO:0006629">
    <property type="term" value="P:lipid metabolic process"/>
    <property type="evidence" value="ECO:0007669"/>
    <property type="project" value="UniProtKB-KW"/>
</dbReference>
<evidence type="ECO:0000256" key="5">
    <source>
        <dbReference type="ARBA" id="ARBA00022676"/>
    </source>
</evidence>
<evidence type="ECO:0000256" key="6">
    <source>
        <dbReference type="ARBA" id="ARBA00022679"/>
    </source>
</evidence>
<keyword evidence="5 24" id="KW-0328">Glycosyltransferase</keyword>
<dbReference type="FunFam" id="3.40.50.11660:FF:000001">
    <property type="entry name" value="alpha-(1,3)-fucosyltransferase 9"/>
    <property type="match status" value="1"/>
</dbReference>
<dbReference type="GO" id="GO:0017083">
    <property type="term" value="F:4-galactosyl-N-acetylglucosaminide 3-alpha-L-fucosyltransferase activity"/>
    <property type="evidence" value="ECO:0007669"/>
    <property type="project" value="UniProtKB-EC"/>
</dbReference>
<dbReference type="Proteomes" id="UP000823561">
    <property type="component" value="Chromosome 7"/>
</dbReference>
<comment type="catalytic activity">
    <reaction evidence="20">
        <text>a neolactoside nLc4Cer + GDP-beta-L-fucose = a neolactoside III(3)-alpha-Fuc-nLc4Cer + GDP + H(+)</text>
        <dbReference type="Rhea" id="RHEA:48376"/>
        <dbReference type="ChEBI" id="CHEBI:15378"/>
        <dbReference type="ChEBI" id="CHEBI:57273"/>
        <dbReference type="ChEBI" id="CHEBI:58189"/>
        <dbReference type="ChEBI" id="CHEBI:90376"/>
        <dbReference type="ChEBI" id="CHEBI:90379"/>
    </reaction>
    <physiologicalReaction direction="left-to-right" evidence="20">
        <dbReference type="Rhea" id="RHEA:48377"/>
    </physiologicalReaction>
</comment>
<evidence type="ECO:0000256" key="1">
    <source>
        <dbReference type="ARBA" id="ARBA00004922"/>
    </source>
</evidence>
<comment type="pathway">
    <text evidence="2">Glycolipid biosynthesis.</text>
</comment>
<sequence length="380" mass="43166">MGPETPKRMTVLLLVLFLTCGLLTWLLNLTASRSPWFCPADGQDPPAAAEGDVVSGRTASSEKPILLVWWWPMGIRFDSADCLTHFGIDGCVITDDRSRFGAADAILFFHKSIARDLSNLPTALPRPPFQKWIWYNVESPTNTAKKAGLDSLFNLTLTYRRDSDITSRYELSIVRGQSEQFTLPRKDKLVCWILSNSMTGTGTSTRLKYYHELRKHIRVTLYGKAAAGAIPLRDEDYYSTIGSCKFYLAFEKSIHEDYITEKLNGPMVAGTVPVVLGTSRENYEQYVPADSFIHVNDFPDPKALAEHLLELDRNDAEYRRYFAWRRHFKATPHLLVKRHMQPICTACDHIAKDNTFNVVHDLSWGFNGDVEGHHTAKNEF</sequence>
<comment type="catalytic activity">
    <reaction evidence="18">
        <text>alpha-N-glycoloylneuraminosyl-(2-&gt;3)-beta-D-galactosyl-(1-&gt;4)-N-acetyl-beta-D-glucosaminyl-(1-&gt;3)-beta-D-galactosyl-(1-&gt;4)-N-acetyl-beta-D-glucosaminyl-(1-&gt;3)-beta-D-galactosyl-(1-&gt;4)-beta-D-glucosyl-(1&lt;-&gt;1')-ceramide + GDP-beta-L-fucose = alpha-N-glycoloylneuraminosyl-(2-&gt;3)-beta-D-galactosyl-(1-&gt;4)-N-acetyl-beta-D-glucosaminyl-(1-&gt;3)-beta-D-galactosyl-(1-&gt;4)-[alpha-L-fucosyl-(1-&gt;3)]-N-acetyl-beta-D-glucosaminyl-(1-&gt;3)-beta-D-galactosyl-(1-&gt;4)-beta-D-glucosyl-(1&lt;-&gt;1')-ceramide + GDP + H(+)</text>
        <dbReference type="Rhea" id="RHEA:48388"/>
        <dbReference type="ChEBI" id="CHEBI:15378"/>
        <dbReference type="ChEBI" id="CHEBI:57273"/>
        <dbReference type="ChEBI" id="CHEBI:58189"/>
        <dbReference type="ChEBI" id="CHEBI:90383"/>
        <dbReference type="ChEBI" id="CHEBI:90384"/>
    </reaction>
    <physiologicalReaction direction="left-to-right" evidence="18">
        <dbReference type="Rhea" id="RHEA:48389"/>
    </physiologicalReaction>
</comment>
<evidence type="ECO:0000256" key="18">
    <source>
        <dbReference type="ARBA" id="ARBA00036295"/>
    </source>
</evidence>
<dbReference type="GO" id="GO:0032580">
    <property type="term" value="C:Golgi cisterna membrane"/>
    <property type="evidence" value="ECO:0007669"/>
    <property type="project" value="UniProtKB-SubCell"/>
</dbReference>
<comment type="pathway">
    <text evidence="1">Protein modification; protein glycosylation.</text>
</comment>
<evidence type="ECO:0000256" key="21">
    <source>
        <dbReference type="ARBA" id="ARBA00037848"/>
    </source>
</evidence>
<evidence type="ECO:0000256" key="11">
    <source>
        <dbReference type="ARBA" id="ARBA00023098"/>
    </source>
</evidence>
<dbReference type="InterPro" id="IPR031481">
    <property type="entry name" value="Glyco_tran_10_N"/>
</dbReference>
<evidence type="ECO:0000256" key="20">
    <source>
        <dbReference type="ARBA" id="ARBA00036757"/>
    </source>
</evidence>
<dbReference type="Gene3D" id="3.40.50.11660">
    <property type="entry name" value="Glycosyl transferase family 10, C-terminal domain"/>
    <property type="match status" value="1"/>
</dbReference>
<evidence type="ECO:0000256" key="8">
    <source>
        <dbReference type="ARBA" id="ARBA00022968"/>
    </source>
</evidence>
<feature type="domain" description="Fucosyltransferase C-terminal" evidence="25">
    <location>
        <begin position="184"/>
        <end position="363"/>
    </location>
</feature>
<dbReference type="SUPFAM" id="SSF53756">
    <property type="entry name" value="UDP-Glycosyltransferase/glycogen phosphorylase"/>
    <property type="match status" value="1"/>
</dbReference>
<evidence type="ECO:0000256" key="23">
    <source>
        <dbReference type="ARBA" id="ARBA00043838"/>
    </source>
</evidence>
<evidence type="ECO:0000256" key="16">
    <source>
        <dbReference type="ARBA" id="ARBA00036053"/>
    </source>
</evidence>
<dbReference type="InterPro" id="IPR038577">
    <property type="entry name" value="GT10-like_C_sf"/>
</dbReference>
<keyword evidence="9" id="KW-1133">Transmembrane helix</keyword>
<evidence type="ECO:0000256" key="10">
    <source>
        <dbReference type="ARBA" id="ARBA00023034"/>
    </source>
</evidence>
<keyword evidence="10 24" id="KW-0333">Golgi apparatus</keyword>
<accession>A0AAV6GRQ4</accession>
<evidence type="ECO:0000256" key="15">
    <source>
        <dbReference type="ARBA" id="ARBA00029329"/>
    </source>
</evidence>
<comment type="subcellular location">
    <subcellularLocation>
        <location evidence="24">Golgi apparatus</location>
        <location evidence="24">Golgi stack membrane</location>
        <topology evidence="24">Single-pass type II membrane protein</topology>
    </subcellularLocation>
    <subcellularLocation>
        <location evidence="21">Golgi apparatus</location>
        <location evidence="21">trans-Golgi network membrane</location>
        <topology evidence="21">Single-pass type II membrane protein</topology>
    </subcellularLocation>
</comment>
<comment type="catalytic activity">
    <reaction evidence="23">
        <text>an alpha-L-Fuc-(1-&gt;2)-beta-D-Gal-(1-&gt;4)-beta-D-GlcNAc derivative + GDP-beta-L-fucose = an alpha-L-Fuc-(1-&gt;2)-beta-D-Gal-(1-&gt;4)-[alpha-L-Fuc-(1-&gt;3)]-beta-D-GlcNAc derivative + GDP + H(+)</text>
        <dbReference type="Rhea" id="RHEA:77191"/>
        <dbReference type="ChEBI" id="CHEBI:15378"/>
        <dbReference type="ChEBI" id="CHEBI:57273"/>
        <dbReference type="ChEBI" id="CHEBI:58189"/>
        <dbReference type="ChEBI" id="CHEBI:133510"/>
        <dbReference type="ChEBI" id="CHEBI:195560"/>
    </reaction>
    <physiologicalReaction direction="left-to-right" evidence="23">
        <dbReference type="Rhea" id="RHEA:77192"/>
    </physiologicalReaction>
</comment>
<protein>
    <recommendedName>
        <fullName evidence="24">Fucosyltransferase</fullName>
        <ecNumber evidence="24">2.4.1.-</ecNumber>
    </recommendedName>
</protein>
<evidence type="ECO:0000259" key="25">
    <source>
        <dbReference type="Pfam" id="PF00852"/>
    </source>
</evidence>
<dbReference type="PANTHER" id="PTHR11929:SF10">
    <property type="entry name" value="4-GALACTOSYL-N-ACETYLGLUCOSAMINIDE 3-ALPHA-L-FUCOSYLTRANSFERASE 9"/>
    <property type="match status" value="1"/>
</dbReference>
<keyword evidence="13" id="KW-1015">Disulfide bond</keyword>
<dbReference type="InterPro" id="IPR055270">
    <property type="entry name" value="Glyco_tran_10_C"/>
</dbReference>
<keyword evidence="14" id="KW-0325">Glycoprotein</keyword>
<evidence type="ECO:0000256" key="14">
    <source>
        <dbReference type="ARBA" id="ARBA00023180"/>
    </source>
</evidence>
<comment type="catalytic activity">
    <reaction evidence="15">
        <text>a beta-D-galactosyl-(1-&gt;4)-N-acetyl-beta-D-glucosaminyl derivative + GDP-beta-L-fucose = a beta-D-galactosyl-(1-&gt;4)-[alpha-L-fucosyl-(1-&gt;3)]-N-acetyl-beta-D-glucosaminyl derivative + GDP + H(+)</text>
        <dbReference type="Rhea" id="RHEA:14257"/>
        <dbReference type="ChEBI" id="CHEBI:15378"/>
        <dbReference type="ChEBI" id="CHEBI:57273"/>
        <dbReference type="ChEBI" id="CHEBI:58189"/>
        <dbReference type="ChEBI" id="CHEBI:133507"/>
        <dbReference type="ChEBI" id="CHEBI:137941"/>
        <dbReference type="EC" id="2.4.1.152"/>
    </reaction>
    <physiologicalReaction direction="left-to-right" evidence="15">
        <dbReference type="Rhea" id="RHEA:14258"/>
    </physiologicalReaction>
</comment>
<name>A0AAV6GRQ4_9TELE</name>
<dbReference type="PANTHER" id="PTHR11929">
    <property type="entry name" value="ALPHA- 1,3 -FUCOSYLTRANSFERASE"/>
    <property type="match status" value="1"/>
</dbReference>
<dbReference type="Pfam" id="PF17039">
    <property type="entry name" value="Glyco_tran_10_N"/>
    <property type="match status" value="1"/>
</dbReference>
<evidence type="ECO:0000313" key="28">
    <source>
        <dbReference type="Proteomes" id="UP000823561"/>
    </source>
</evidence>
<evidence type="ECO:0000256" key="19">
    <source>
        <dbReference type="ARBA" id="ARBA00036481"/>
    </source>
</evidence>
<evidence type="ECO:0000256" key="3">
    <source>
        <dbReference type="ARBA" id="ARBA00008919"/>
    </source>
</evidence>
<gene>
    <name evidence="27" type="ORF">AALO_G00092550</name>
</gene>
<evidence type="ECO:0000256" key="17">
    <source>
        <dbReference type="ARBA" id="ARBA00036234"/>
    </source>
</evidence>
<evidence type="ECO:0000256" key="24">
    <source>
        <dbReference type="RuleBase" id="RU003832"/>
    </source>
</evidence>
<comment type="catalytic activity">
    <reaction evidence="16">
        <text>alpha-D-galactosyl-(1-&gt;3)-beta-D-galactosyl-(1-&gt;4)-N-acetyl-beta-D-glucosaminyl-(1-&gt;3)-beta-D-galactosyl-(1-&gt;4)-beta-D-glucosyl-(1&lt;-&gt;1')-ceramide + GDP-beta-L-fucose = a neolactoside IV(3)-alpha-Gal,III(3)-alpha-Fuc-nLc4Cer + GDP + H(+)</text>
        <dbReference type="Rhea" id="RHEA:48380"/>
        <dbReference type="ChEBI" id="CHEBI:15378"/>
        <dbReference type="ChEBI" id="CHEBI:57273"/>
        <dbReference type="ChEBI" id="CHEBI:58189"/>
        <dbReference type="ChEBI" id="CHEBI:90380"/>
        <dbReference type="ChEBI" id="CHEBI:90381"/>
    </reaction>
    <physiologicalReaction direction="left-to-right" evidence="16">
        <dbReference type="Rhea" id="RHEA:48381"/>
    </physiologicalReaction>
</comment>
<keyword evidence="28" id="KW-1185">Reference proteome</keyword>
<dbReference type="Pfam" id="PF00852">
    <property type="entry name" value="Glyco_transf_10"/>
    <property type="match status" value="1"/>
</dbReference>
<evidence type="ECO:0000256" key="4">
    <source>
        <dbReference type="ARBA" id="ARBA00011738"/>
    </source>
</evidence>
<dbReference type="AlphaFoldDB" id="A0AAV6GRQ4"/>
<evidence type="ECO:0000256" key="2">
    <source>
        <dbReference type="ARBA" id="ARBA00004934"/>
    </source>
</evidence>
<evidence type="ECO:0000313" key="27">
    <source>
        <dbReference type="EMBL" id="KAG5277893.1"/>
    </source>
</evidence>
<feature type="domain" description="Fucosyltransferase N-terminal" evidence="26">
    <location>
        <begin position="62"/>
        <end position="169"/>
    </location>
</feature>
<keyword evidence="11" id="KW-0443">Lipid metabolism</keyword>
<organism evidence="27 28">
    <name type="scientific">Alosa alosa</name>
    <name type="common">allis shad</name>
    <dbReference type="NCBI Taxonomy" id="278164"/>
    <lineage>
        <taxon>Eukaryota</taxon>
        <taxon>Metazoa</taxon>
        <taxon>Chordata</taxon>
        <taxon>Craniata</taxon>
        <taxon>Vertebrata</taxon>
        <taxon>Euteleostomi</taxon>
        <taxon>Actinopterygii</taxon>
        <taxon>Neopterygii</taxon>
        <taxon>Teleostei</taxon>
        <taxon>Clupei</taxon>
        <taxon>Clupeiformes</taxon>
        <taxon>Clupeoidei</taxon>
        <taxon>Clupeidae</taxon>
        <taxon>Alosa</taxon>
    </lineage>
</organism>
<keyword evidence="7 24" id="KW-0812">Transmembrane</keyword>
<evidence type="ECO:0000256" key="13">
    <source>
        <dbReference type="ARBA" id="ARBA00023157"/>
    </source>
</evidence>
<dbReference type="InterPro" id="IPR001503">
    <property type="entry name" value="Glyco_trans_10"/>
</dbReference>
<evidence type="ECO:0000256" key="7">
    <source>
        <dbReference type="ARBA" id="ARBA00022692"/>
    </source>
</evidence>
<comment type="similarity">
    <text evidence="3 24">Belongs to the glycosyltransferase 10 family.</text>
</comment>
<proteinExistence type="inferred from homology"/>
<comment type="catalytic activity">
    <reaction evidence="19">
        <text>an N-acetyl-alpha-neuraminyl-(2-&gt;3)-beta-D-galactosyl-(1-&gt;4)-N-acetyl-beta-D-glucosaminyl derivative + GDP-beta-L-fucose = an alpha-Neu5Ac-(2-&gt;3)-beta-D-Gal-(1-&gt;4)-[alpha-L-Fuc-(1-&gt;3)]-beta-D-GlcNAc derivative + GDP + H(+)</text>
        <dbReference type="Rhea" id="RHEA:56076"/>
        <dbReference type="ChEBI" id="CHEBI:15378"/>
        <dbReference type="ChEBI" id="CHEBI:57273"/>
        <dbReference type="ChEBI" id="CHEBI:58189"/>
        <dbReference type="ChEBI" id="CHEBI:136545"/>
        <dbReference type="ChEBI" id="CHEBI:139509"/>
    </reaction>
    <physiologicalReaction direction="left-to-right" evidence="19">
        <dbReference type="Rhea" id="RHEA:56077"/>
    </physiologicalReaction>
</comment>
<comment type="catalytic activity">
    <reaction evidence="17">
        <text>an alpha-Neu5Ac-(2-&gt;3)-beta-D-Gal-(1-&gt;4)-beta-D-GlcNAc-(1-&gt;3)-beta-D-Gal-(1-&gt;4)-beta-D-GlcNAc derivative + GDP-beta-L-fucose = an alpha-Neu5Ac-(2-&gt;3)-beta-D-Gal-(1-&gt;4)-beta-D-GlcNAc-(1-&gt;3)-beta-D-Gal-(1-&gt;4)-[alpha-L-Fuc-(1-&gt;3)]-beta-D-GlcNAc derivative + GDP + H(+)</text>
        <dbReference type="Rhea" id="RHEA:68044"/>
        <dbReference type="ChEBI" id="CHEBI:15378"/>
        <dbReference type="ChEBI" id="CHEBI:57273"/>
        <dbReference type="ChEBI" id="CHEBI:58189"/>
        <dbReference type="ChEBI" id="CHEBI:145343"/>
        <dbReference type="ChEBI" id="CHEBI:176900"/>
    </reaction>
    <physiologicalReaction direction="left-to-right" evidence="17">
        <dbReference type="Rhea" id="RHEA:68045"/>
    </physiologicalReaction>
</comment>
<keyword evidence="12" id="KW-0472">Membrane</keyword>
<reference evidence="27" key="1">
    <citation type="submission" date="2020-10" db="EMBL/GenBank/DDBJ databases">
        <title>Chromosome-scale genome assembly of the Allis shad, Alosa alosa.</title>
        <authorList>
            <person name="Margot Z."/>
            <person name="Christophe K."/>
            <person name="Cabau C."/>
            <person name="Louis A."/>
            <person name="Berthelot C."/>
            <person name="Parey E."/>
            <person name="Roest Crollius H."/>
            <person name="Montfort J."/>
            <person name="Robinson-Rechavi M."/>
            <person name="Bucao C."/>
            <person name="Bouchez O."/>
            <person name="Gislard M."/>
            <person name="Lluch J."/>
            <person name="Milhes M."/>
            <person name="Lampietro C."/>
            <person name="Lopez Roques C."/>
            <person name="Donnadieu C."/>
            <person name="Braasch I."/>
            <person name="Desvignes T."/>
            <person name="Postlethwait J."/>
            <person name="Bobe J."/>
            <person name="Guiguen Y."/>
        </authorList>
    </citation>
    <scope>NUCLEOTIDE SEQUENCE</scope>
    <source>
        <strain evidence="27">M-15738</strain>
        <tissue evidence="27">Blood</tissue>
    </source>
</reference>
<keyword evidence="6 24" id="KW-0808">Transferase</keyword>
<evidence type="ECO:0000259" key="26">
    <source>
        <dbReference type="Pfam" id="PF17039"/>
    </source>
</evidence>
<evidence type="ECO:0000256" key="12">
    <source>
        <dbReference type="ARBA" id="ARBA00023136"/>
    </source>
</evidence>